<protein>
    <submittedName>
        <fullName evidence="2">Uncharacterized protein</fullName>
    </submittedName>
</protein>
<accession>A0A1Y1N6I3</accession>
<reference evidence="2" key="1">
    <citation type="journal article" date="2016" name="Sci. Rep.">
        <title>Molecular characterization of firefly nuptial gifts: a multi-omics approach sheds light on postcopulatory sexual selection.</title>
        <authorList>
            <person name="Al-Wathiqui N."/>
            <person name="Fallon T.R."/>
            <person name="South A."/>
            <person name="Weng J.K."/>
            <person name="Lewis S.M."/>
        </authorList>
    </citation>
    <scope>NUCLEOTIDE SEQUENCE</scope>
</reference>
<name>A0A1Y1N6I3_PHOPY</name>
<dbReference type="EMBL" id="GEZM01011715">
    <property type="protein sequence ID" value="JAV93461.1"/>
    <property type="molecule type" value="Transcribed_RNA"/>
</dbReference>
<proteinExistence type="predicted"/>
<sequence length="200" mass="23074">MLLKDFYNNVILNEELAAAYLQERQLLDAAEDAEPCHRCGSEMQQKRRRDRNGEYRPIFRCPRKGCQTSHSVRKGNQFFHYTDVNNRLHCNLSLCEILELVFLFVMEIPTNSTVTLTGKSSATVTDWFNMCREVCGSIIRTRRRMTGDDDNPIQIDEARFAGRRKYNRGRMLAGDGAPVSEDSDVEIQNNRNHGRRIDGP</sequence>
<evidence type="ECO:0000256" key="1">
    <source>
        <dbReference type="SAM" id="MobiDB-lite"/>
    </source>
</evidence>
<feature type="region of interest" description="Disordered" evidence="1">
    <location>
        <begin position="171"/>
        <end position="200"/>
    </location>
</feature>
<organism evidence="2">
    <name type="scientific">Photinus pyralis</name>
    <name type="common">Common eastern firefly</name>
    <name type="synonym">Lampyris pyralis</name>
    <dbReference type="NCBI Taxonomy" id="7054"/>
    <lineage>
        <taxon>Eukaryota</taxon>
        <taxon>Metazoa</taxon>
        <taxon>Ecdysozoa</taxon>
        <taxon>Arthropoda</taxon>
        <taxon>Hexapoda</taxon>
        <taxon>Insecta</taxon>
        <taxon>Pterygota</taxon>
        <taxon>Neoptera</taxon>
        <taxon>Endopterygota</taxon>
        <taxon>Coleoptera</taxon>
        <taxon>Polyphaga</taxon>
        <taxon>Elateriformia</taxon>
        <taxon>Elateroidea</taxon>
        <taxon>Lampyridae</taxon>
        <taxon>Lampyrinae</taxon>
        <taxon>Photinus</taxon>
    </lineage>
</organism>
<evidence type="ECO:0000313" key="2">
    <source>
        <dbReference type="EMBL" id="JAV93461.1"/>
    </source>
</evidence>
<dbReference type="AlphaFoldDB" id="A0A1Y1N6I3"/>